<comment type="caution">
    <text evidence="5">The sequence shown here is derived from an EMBL/GenBank/DDBJ whole genome shotgun (WGS) entry which is preliminary data.</text>
</comment>
<dbReference type="Pfam" id="PF00589">
    <property type="entry name" value="Phage_integrase"/>
    <property type="match status" value="1"/>
</dbReference>
<accession>A0A369IG25</accession>
<keyword evidence="3" id="KW-0233">DNA recombination</keyword>
<dbReference type="RefSeq" id="WP_114461610.1">
    <property type="nucleotide sequence ID" value="NZ_QPIW01000009.1"/>
</dbReference>
<dbReference type="InterPro" id="IPR013762">
    <property type="entry name" value="Integrase-like_cat_sf"/>
</dbReference>
<protein>
    <submittedName>
        <fullName evidence="5">Site-specific integrase</fullName>
    </submittedName>
</protein>
<dbReference type="Gene3D" id="1.10.443.10">
    <property type="entry name" value="Intergrase catalytic core"/>
    <property type="match status" value="1"/>
</dbReference>
<dbReference type="InterPro" id="IPR025269">
    <property type="entry name" value="SAM-like_dom"/>
</dbReference>
<evidence type="ECO:0000313" key="5">
    <source>
        <dbReference type="EMBL" id="RDB05606.1"/>
    </source>
</evidence>
<sequence length="388" mass="46371">MQSAYVQYKVIFNRKNELNKEGKALIQVRAYHEGKSRFFGTGIYIAPNDWNAKKMQPKDPILLRKIEQFLHELKQYEFEVRTKCNSFQISNFDQYGQPIEPVKPTNVSFTVFFGKQLEEERQLAQPSWRIRRRSYDVFKEFRKDVLFTEVNYELVHKFGQFLESKRFHPNTIYKHQKHLRKYVLLALRYKHIIENPFQYFPLKQVETNAQFLTVEEVGRLESLAFTSEQWRLEKSRDMFLFSCFTGLRYSDVEGLRPKDFINAPEGLELEYRAQKTGKFGKKYLYLMYEGKPQAIARKYISVDENRPLFRGLTNPKVNKDLKQLAKMAAIHKHICFKDSRDTFGTDMITKVDFRVVQDELQHTSPNTTKKYVQMNDELKKQRLTQIKW</sequence>
<dbReference type="AlphaFoldDB" id="A0A369IG25"/>
<feature type="domain" description="Tyr recombinase" evidence="4">
    <location>
        <begin position="207"/>
        <end position="384"/>
    </location>
</feature>
<keyword evidence="6" id="KW-1185">Reference proteome</keyword>
<gene>
    <name evidence="5" type="ORF">DVG78_13600</name>
</gene>
<evidence type="ECO:0000256" key="2">
    <source>
        <dbReference type="ARBA" id="ARBA00023125"/>
    </source>
</evidence>
<dbReference type="EMBL" id="QPIW01000009">
    <property type="protein sequence ID" value="RDB05606.1"/>
    <property type="molecule type" value="Genomic_DNA"/>
</dbReference>
<dbReference type="SUPFAM" id="SSF56349">
    <property type="entry name" value="DNA breaking-rejoining enzymes"/>
    <property type="match status" value="1"/>
</dbReference>
<reference evidence="5 6" key="1">
    <citation type="submission" date="2018-07" db="EMBL/GenBank/DDBJ databases">
        <title>Genome analysis of Runella aurantiaca.</title>
        <authorList>
            <person name="Yang X."/>
        </authorList>
    </citation>
    <scope>NUCLEOTIDE SEQUENCE [LARGE SCALE GENOMIC DNA]</scope>
    <source>
        <strain evidence="5 6">YX9</strain>
    </source>
</reference>
<dbReference type="PROSITE" id="PS51898">
    <property type="entry name" value="TYR_RECOMBINASE"/>
    <property type="match status" value="1"/>
</dbReference>
<dbReference type="InterPro" id="IPR011010">
    <property type="entry name" value="DNA_brk_join_enz"/>
</dbReference>
<dbReference type="OrthoDB" id="1493636at2"/>
<name>A0A369IG25_9BACT</name>
<dbReference type="Pfam" id="PF13102">
    <property type="entry name" value="Phage_int_SAM_5"/>
    <property type="match status" value="1"/>
</dbReference>
<evidence type="ECO:0000313" key="6">
    <source>
        <dbReference type="Proteomes" id="UP000253141"/>
    </source>
</evidence>
<dbReference type="InterPro" id="IPR050090">
    <property type="entry name" value="Tyrosine_recombinase_XerCD"/>
</dbReference>
<dbReference type="Gene3D" id="1.10.150.130">
    <property type="match status" value="1"/>
</dbReference>
<proteinExistence type="inferred from homology"/>
<dbReference type="PANTHER" id="PTHR30349">
    <property type="entry name" value="PHAGE INTEGRASE-RELATED"/>
    <property type="match status" value="1"/>
</dbReference>
<dbReference type="GO" id="GO:0003677">
    <property type="term" value="F:DNA binding"/>
    <property type="evidence" value="ECO:0007669"/>
    <property type="project" value="UniProtKB-KW"/>
</dbReference>
<evidence type="ECO:0000259" key="4">
    <source>
        <dbReference type="PROSITE" id="PS51898"/>
    </source>
</evidence>
<dbReference type="Proteomes" id="UP000253141">
    <property type="component" value="Unassembled WGS sequence"/>
</dbReference>
<dbReference type="InterPro" id="IPR035386">
    <property type="entry name" value="Arm-DNA-bind_5"/>
</dbReference>
<dbReference type="CDD" id="cd01185">
    <property type="entry name" value="INTN1_C_like"/>
    <property type="match status" value="1"/>
</dbReference>
<comment type="similarity">
    <text evidence="1">Belongs to the 'phage' integrase family.</text>
</comment>
<dbReference type="Pfam" id="PF17293">
    <property type="entry name" value="Arm-DNA-bind_5"/>
    <property type="match status" value="1"/>
</dbReference>
<dbReference type="GO" id="GO:0015074">
    <property type="term" value="P:DNA integration"/>
    <property type="evidence" value="ECO:0007669"/>
    <property type="project" value="InterPro"/>
</dbReference>
<dbReference type="InterPro" id="IPR002104">
    <property type="entry name" value="Integrase_catalytic"/>
</dbReference>
<dbReference type="GO" id="GO:0006310">
    <property type="term" value="P:DNA recombination"/>
    <property type="evidence" value="ECO:0007669"/>
    <property type="project" value="UniProtKB-KW"/>
</dbReference>
<dbReference type="InterPro" id="IPR010998">
    <property type="entry name" value="Integrase_recombinase_N"/>
</dbReference>
<evidence type="ECO:0000256" key="1">
    <source>
        <dbReference type="ARBA" id="ARBA00008857"/>
    </source>
</evidence>
<keyword evidence="2" id="KW-0238">DNA-binding</keyword>
<dbReference type="PANTHER" id="PTHR30349:SF64">
    <property type="entry name" value="PROPHAGE INTEGRASE INTD-RELATED"/>
    <property type="match status" value="1"/>
</dbReference>
<organism evidence="5 6">
    <name type="scientific">Runella aurantiaca</name>
    <dbReference type="NCBI Taxonomy" id="2282308"/>
    <lineage>
        <taxon>Bacteria</taxon>
        <taxon>Pseudomonadati</taxon>
        <taxon>Bacteroidota</taxon>
        <taxon>Cytophagia</taxon>
        <taxon>Cytophagales</taxon>
        <taxon>Spirosomataceae</taxon>
        <taxon>Runella</taxon>
    </lineage>
</organism>
<evidence type="ECO:0000256" key="3">
    <source>
        <dbReference type="ARBA" id="ARBA00023172"/>
    </source>
</evidence>